<gene>
    <name evidence="4" type="ORF">C1752_17394</name>
</gene>
<feature type="domain" description="DUF4010" evidence="3">
    <location>
        <begin position="190"/>
        <end position="400"/>
    </location>
</feature>
<feature type="transmembrane region" description="Helical" evidence="1">
    <location>
        <begin position="244"/>
        <end position="267"/>
    </location>
</feature>
<feature type="transmembrane region" description="Helical" evidence="1">
    <location>
        <begin position="183"/>
        <end position="206"/>
    </location>
</feature>
<feature type="transmembrane region" description="Helical" evidence="1">
    <location>
        <begin position="343"/>
        <end position="364"/>
    </location>
</feature>
<evidence type="ECO:0000259" key="2">
    <source>
        <dbReference type="Pfam" id="PF02308"/>
    </source>
</evidence>
<feature type="transmembrane region" description="Helical" evidence="1">
    <location>
        <begin position="273"/>
        <end position="293"/>
    </location>
</feature>
<keyword evidence="1" id="KW-0472">Membrane</keyword>
<feature type="transmembrane region" description="Helical" evidence="1">
    <location>
        <begin position="44"/>
        <end position="65"/>
    </location>
</feature>
<dbReference type="PANTHER" id="PTHR39084:SF1">
    <property type="entry name" value="DUF4010 DOMAIN-CONTAINING PROTEIN"/>
    <property type="match status" value="1"/>
</dbReference>
<evidence type="ECO:0000313" key="5">
    <source>
        <dbReference type="Proteomes" id="UP000248857"/>
    </source>
</evidence>
<feature type="transmembrane region" description="Helical" evidence="1">
    <location>
        <begin position="409"/>
        <end position="426"/>
    </location>
</feature>
<dbReference type="RefSeq" id="WP_110989287.1">
    <property type="nucleotide sequence ID" value="NZ_CAWNWM010000058.1"/>
</dbReference>
<sequence length="427" mass="45754">MDNLNLQLTSQLIPSSVLKLLWVLFLSFLIGLEREEHRTETGRYAFGGVRTYPLIGLVGYSLAFLSNGQGLPLAVGFFAIASLMALSYWHKLQTSTEAGLTSEIASLATYLVGALVHLGHFWEASALVVSSLILLELKSALENLATRFSPEDILTFTQFLLLTIVILPILPNQDFGEFQINPFKTWLVVVAISTVSYASFLLQRVVKGKGGILLVALLGGAYSSTVTTIALAKHSVKTHSPHRYAGAILVAAGMMYLRAALLVSLFNPSLGKILVLPMGGLAIASVTGGGLWSMRSIAVQPSESAQRRKVQNPLELKAALAFAALFLVIVILTHYALQFLGQAGVYTLAGIMGIADVDPFIMGITQSASQLASLRVGATAILIATASNNVAKGLYVLSFGDRKTGKQSLVLLSTLSLLSIILTFFIR</sequence>
<dbReference type="PANTHER" id="PTHR39084">
    <property type="entry name" value="MEMBRANE PROTEIN-RELATED"/>
    <property type="match status" value="1"/>
</dbReference>
<feature type="transmembrane region" description="Helical" evidence="1">
    <location>
        <begin position="314"/>
        <end position="337"/>
    </location>
</feature>
<feature type="transmembrane region" description="Helical" evidence="1">
    <location>
        <begin position="376"/>
        <end position="397"/>
    </location>
</feature>
<keyword evidence="1" id="KW-0812">Transmembrane</keyword>
<feature type="domain" description="MgtC/SapB/SrpB/YhiD N-terminal" evidence="2">
    <location>
        <begin position="20"/>
        <end position="143"/>
    </location>
</feature>
<feature type="transmembrane region" description="Helical" evidence="1">
    <location>
        <begin position="212"/>
        <end position="232"/>
    </location>
</feature>
<dbReference type="InterPro" id="IPR025105">
    <property type="entry name" value="DUF4010"/>
</dbReference>
<organism evidence="4 5">
    <name type="scientific">Acaryochloris thomasi RCC1774</name>
    <dbReference type="NCBI Taxonomy" id="1764569"/>
    <lineage>
        <taxon>Bacteria</taxon>
        <taxon>Bacillati</taxon>
        <taxon>Cyanobacteriota</taxon>
        <taxon>Cyanophyceae</taxon>
        <taxon>Acaryochloridales</taxon>
        <taxon>Acaryochloridaceae</taxon>
        <taxon>Acaryochloris</taxon>
        <taxon>Acaryochloris thomasi</taxon>
    </lineage>
</organism>
<name>A0A2W1JIS3_9CYAN</name>
<dbReference type="Pfam" id="PF02308">
    <property type="entry name" value="MgtC"/>
    <property type="match status" value="1"/>
</dbReference>
<feature type="transmembrane region" description="Helical" evidence="1">
    <location>
        <begin position="12"/>
        <end position="32"/>
    </location>
</feature>
<keyword evidence="1" id="KW-1133">Transmembrane helix</keyword>
<proteinExistence type="predicted"/>
<evidence type="ECO:0000259" key="3">
    <source>
        <dbReference type="Pfam" id="PF13194"/>
    </source>
</evidence>
<evidence type="ECO:0000256" key="1">
    <source>
        <dbReference type="SAM" id="Phobius"/>
    </source>
</evidence>
<protein>
    <submittedName>
        <fullName evidence="4">Uncharacterized protein</fullName>
    </submittedName>
</protein>
<dbReference type="AlphaFoldDB" id="A0A2W1JIS3"/>
<comment type="caution">
    <text evidence="4">The sequence shown here is derived from an EMBL/GenBank/DDBJ whole genome shotgun (WGS) entry which is preliminary data.</text>
</comment>
<accession>A0A2W1JIS3</accession>
<reference evidence="4 5" key="1">
    <citation type="journal article" date="2018" name="Sci. Rep.">
        <title>A novel species of the marine cyanobacterium Acaryochloris with a unique pigment content and lifestyle.</title>
        <authorList>
            <person name="Partensky F."/>
            <person name="Six C."/>
            <person name="Ratin M."/>
            <person name="Garczarek L."/>
            <person name="Vaulot D."/>
            <person name="Probert I."/>
            <person name="Calteau A."/>
            <person name="Gourvil P."/>
            <person name="Marie D."/>
            <person name="Grebert T."/>
            <person name="Bouchier C."/>
            <person name="Le Panse S."/>
            <person name="Gachenot M."/>
            <person name="Rodriguez F."/>
            <person name="Garrido J.L."/>
        </authorList>
    </citation>
    <scope>NUCLEOTIDE SEQUENCE [LARGE SCALE GENOMIC DNA]</scope>
    <source>
        <strain evidence="4 5">RCC1774</strain>
    </source>
</reference>
<dbReference type="InterPro" id="IPR049177">
    <property type="entry name" value="MgtC_SapB_SrpB_YhiD_N"/>
</dbReference>
<dbReference type="Proteomes" id="UP000248857">
    <property type="component" value="Unassembled WGS sequence"/>
</dbReference>
<feature type="transmembrane region" description="Helical" evidence="1">
    <location>
        <begin position="71"/>
        <end position="89"/>
    </location>
</feature>
<dbReference type="OrthoDB" id="9813718at2"/>
<dbReference type="Pfam" id="PF13194">
    <property type="entry name" value="DUF4010"/>
    <property type="match status" value="1"/>
</dbReference>
<feature type="transmembrane region" description="Helical" evidence="1">
    <location>
        <begin position="153"/>
        <end position="171"/>
    </location>
</feature>
<dbReference type="EMBL" id="PQWO01000058">
    <property type="protein sequence ID" value="PZD70164.1"/>
    <property type="molecule type" value="Genomic_DNA"/>
</dbReference>
<evidence type="ECO:0000313" key="4">
    <source>
        <dbReference type="EMBL" id="PZD70164.1"/>
    </source>
</evidence>
<keyword evidence="5" id="KW-1185">Reference proteome</keyword>